<feature type="signal peptide" evidence="11">
    <location>
        <begin position="1"/>
        <end position="31"/>
    </location>
</feature>
<name>A0AAQ3L4Y2_9LILI</name>
<gene>
    <name evidence="13" type="ORF">Cni_G29334</name>
</gene>
<dbReference type="GO" id="GO:0012505">
    <property type="term" value="C:endomembrane system"/>
    <property type="evidence" value="ECO:0007669"/>
    <property type="project" value="UniProtKB-SubCell"/>
</dbReference>
<evidence type="ECO:0000256" key="3">
    <source>
        <dbReference type="ARBA" id="ARBA00022729"/>
    </source>
</evidence>
<evidence type="ECO:0000256" key="10">
    <source>
        <dbReference type="SAM" id="MobiDB-lite"/>
    </source>
</evidence>
<evidence type="ECO:0000256" key="1">
    <source>
        <dbReference type="ARBA" id="ARBA00004589"/>
    </source>
</evidence>
<feature type="compositionally biased region" description="Low complexity" evidence="10">
    <location>
        <begin position="195"/>
        <end position="221"/>
    </location>
</feature>
<feature type="compositionally biased region" description="Pro residues" evidence="10">
    <location>
        <begin position="141"/>
        <end position="161"/>
    </location>
</feature>
<dbReference type="PANTHER" id="PTHR33021">
    <property type="entry name" value="BLUE COPPER PROTEIN"/>
    <property type="match status" value="1"/>
</dbReference>
<keyword evidence="5" id="KW-1015">Disulfide bond</keyword>
<evidence type="ECO:0000256" key="4">
    <source>
        <dbReference type="ARBA" id="ARBA00023136"/>
    </source>
</evidence>
<proteinExistence type="inferred from homology"/>
<reference evidence="13 14" key="1">
    <citation type="submission" date="2023-10" db="EMBL/GenBank/DDBJ databases">
        <title>Chromosome-scale genome assembly provides insights into flower coloration mechanisms of Canna indica.</title>
        <authorList>
            <person name="Li C."/>
        </authorList>
    </citation>
    <scope>NUCLEOTIDE SEQUENCE [LARGE SCALE GENOMIC DNA]</scope>
    <source>
        <tissue evidence="13">Flower</tissue>
    </source>
</reference>
<evidence type="ECO:0000256" key="6">
    <source>
        <dbReference type="ARBA" id="ARBA00023180"/>
    </source>
</evidence>
<dbReference type="FunFam" id="2.60.40.420:FF:000010">
    <property type="entry name" value="Early nodulin-like protein 1"/>
    <property type="match status" value="1"/>
</dbReference>
<evidence type="ECO:0000256" key="11">
    <source>
        <dbReference type="SAM" id="SignalP"/>
    </source>
</evidence>
<keyword evidence="14" id="KW-1185">Reference proteome</keyword>
<dbReference type="GO" id="GO:0098552">
    <property type="term" value="C:side of membrane"/>
    <property type="evidence" value="ECO:0007669"/>
    <property type="project" value="UniProtKB-KW"/>
</dbReference>
<evidence type="ECO:0000256" key="8">
    <source>
        <dbReference type="ARBA" id="ARBA00035011"/>
    </source>
</evidence>
<evidence type="ECO:0000259" key="12">
    <source>
        <dbReference type="PROSITE" id="PS51485"/>
    </source>
</evidence>
<sequence length="256" mass="26588">METSSSSSPSLLLLLLHAGVLTGWLTTSSAAYNFYVGGRDGWVSNPSESYSDWAGRNRFQVNDTLVFKYKSGADSVLLVSKEDYDACDVSRPIQKLEGGDSEFQFDRSGPFYFVSGVPGNCRNGQKLVVVVLAPRNKNPSSLPPTPPPPSLPPSPSLPSPAPSSATTAPSPSPSFGPSPSITVPPSVPPSPAFSPSPSTSLPPSVSPNSPSSSSGSSTGIGPSPPPESPSSSSSLVRRSKFTLGLLVMIFYGALLD</sequence>
<protein>
    <recommendedName>
        <fullName evidence="12">Phytocyanin domain-containing protein</fullName>
    </recommendedName>
</protein>
<feature type="chain" id="PRO_5042831504" description="Phytocyanin domain-containing protein" evidence="11">
    <location>
        <begin position="32"/>
        <end position="256"/>
    </location>
</feature>
<organism evidence="13 14">
    <name type="scientific">Canna indica</name>
    <name type="common">Indian-shot</name>
    <dbReference type="NCBI Taxonomy" id="4628"/>
    <lineage>
        <taxon>Eukaryota</taxon>
        <taxon>Viridiplantae</taxon>
        <taxon>Streptophyta</taxon>
        <taxon>Embryophyta</taxon>
        <taxon>Tracheophyta</taxon>
        <taxon>Spermatophyta</taxon>
        <taxon>Magnoliopsida</taxon>
        <taxon>Liliopsida</taxon>
        <taxon>Zingiberales</taxon>
        <taxon>Cannaceae</taxon>
        <taxon>Canna</taxon>
    </lineage>
</organism>
<dbReference type="PANTHER" id="PTHR33021:SF514">
    <property type="entry name" value="PHYTOCYANIN DOMAIN-CONTAINING PROTEIN"/>
    <property type="match status" value="1"/>
</dbReference>
<feature type="compositionally biased region" description="Pro residues" evidence="10">
    <location>
        <begin position="185"/>
        <end position="194"/>
    </location>
</feature>
<dbReference type="Proteomes" id="UP001327560">
    <property type="component" value="Chromosome 9"/>
</dbReference>
<evidence type="ECO:0000256" key="9">
    <source>
        <dbReference type="ARBA" id="ARBA00037868"/>
    </source>
</evidence>
<evidence type="ECO:0000256" key="5">
    <source>
        <dbReference type="ARBA" id="ARBA00023157"/>
    </source>
</evidence>
<dbReference type="InterPro" id="IPR008972">
    <property type="entry name" value="Cupredoxin"/>
</dbReference>
<dbReference type="InterPro" id="IPR003245">
    <property type="entry name" value="Phytocyanin_dom"/>
</dbReference>
<evidence type="ECO:0000313" key="14">
    <source>
        <dbReference type="Proteomes" id="UP001327560"/>
    </source>
</evidence>
<keyword evidence="4" id="KW-0472">Membrane</keyword>
<dbReference type="Pfam" id="PF02298">
    <property type="entry name" value="Cu_bind_like"/>
    <property type="match status" value="1"/>
</dbReference>
<feature type="region of interest" description="Disordered" evidence="10">
    <location>
        <begin position="138"/>
        <end position="237"/>
    </location>
</feature>
<comment type="similarity">
    <text evidence="8">Belongs to the early nodulin-like (ENODL) family.</text>
</comment>
<dbReference type="AlphaFoldDB" id="A0AAQ3L4Y2"/>
<feature type="domain" description="Phytocyanin" evidence="12">
    <location>
        <begin position="32"/>
        <end position="133"/>
    </location>
</feature>
<keyword evidence="6" id="KW-0325">Glycoprotein</keyword>
<evidence type="ECO:0000313" key="13">
    <source>
        <dbReference type="EMBL" id="WOL20529.1"/>
    </source>
</evidence>
<dbReference type="SUPFAM" id="SSF49503">
    <property type="entry name" value="Cupredoxins"/>
    <property type="match status" value="1"/>
</dbReference>
<keyword evidence="3 11" id="KW-0732">Signal</keyword>
<evidence type="ECO:0000256" key="7">
    <source>
        <dbReference type="ARBA" id="ARBA00023288"/>
    </source>
</evidence>
<keyword evidence="7" id="KW-0449">Lipoprotein</keyword>
<accession>A0AAQ3L4Y2</accession>
<dbReference type="InterPro" id="IPR041846">
    <property type="entry name" value="ENL_dom"/>
</dbReference>
<dbReference type="PROSITE" id="PS51485">
    <property type="entry name" value="PHYTOCYANIN"/>
    <property type="match status" value="1"/>
</dbReference>
<dbReference type="Gene3D" id="2.60.40.420">
    <property type="entry name" value="Cupredoxins - blue copper proteins"/>
    <property type="match status" value="1"/>
</dbReference>
<dbReference type="CDD" id="cd11019">
    <property type="entry name" value="OsENODL1_like"/>
    <property type="match status" value="1"/>
</dbReference>
<dbReference type="EMBL" id="CP136898">
    <property type="protein sequence ID" value="WOL20529.1"/>
    <property type="molecule type" value="Genomic_DNA"/>
</dbReference>
<dbReference type="GO" id="GO:0009055">
    <property type="term" value="F:electron transfer activity"/>
    <property type="evidence" value="ECO:0007669"/>
    <property type="project" value="InterPro"/>
</dbReference>
<evidence type="ECO:0000256" key="2">
    <source>
        <dbReference type="ARBA" id="ARBA00022622"/>
    </source>
</evidence>
<dbReference type="GO" id="GO:0005886">
    <property type="term" value="C:plasma membrane"/>
    <property type="evidence" value="ECO:0007669"/>
    <property type="project" value="TreeGrafter"/>
</dbReference>
<dbReference type="InterPro" id="IPR039391">
    <property type="entry name" value="Phytocyanin-like"/>
</dbReference>
<comment type="subcellular location">
    <subcellularLocation>
        <location evidence="9">Endomembrane system</location>
        <topology evidence="9">Lipid-anchor</topology>
    </subcellularLocation>
    <subcellularLocation>
        <location evidence="1">Membrane</location>
        <topology evidence="1">Lipid-anchor</topology>
        <topology evidence="1">GPI-anchor</topology>
    </subcellularLocation>
</comment>
<keyword evidence="2" id="KW-0336">GPI-anchor</keyword>